<accession>A0AAJ6YCV4</accession>
<dbReference type="GO" id="GO:0002028">
    <property type="term" value="P:regulation of sodium ion transport"/>
    <property type="evidence" value="ECO:0007669"/>
    <property type="project" value="UniProtKB-UniRule"/>
</dbReference>
<dbReference type="PANTHER" id="PTHR13084">
    <property type="entry name" value="T-CELL LYMPHOMA BREAKPOINT-ASSOCIATED TARGET 1-RELATED"/>
    <property type="match status" value="1"/>
</dbReference>
<gene>
    <name evidence="10" type="primary">LOC105360555</name>
</gene>
<evidence type="ECO:0000256" key="1">
    <source>
        <dbReference type="ARBA" id="ARBA00004651"/>
    </source>
</evidence>
<dbReference type="InterPro" id="IPR008516">
    <property type="entry name" value="Na/K-Atpase_Interacting"/>
</dbReference>
<reference evidence="10" key="1">
    <citation type="submission" date="2025-08" db="UniProtKB">
        <authorList>
            <consortium name="RefSeq"/>
        </authorList>
    </citation>
    <scope>IDENTIFICATION</scope>
</reference>
<keyword evidence="9" id="KW-1185">Reference proteome</keyword>
<dbReference type="KEGG" id="csol:105360555"/>
<evidence type="ECO:0000256" key="4">
    <source>
        <dbReference type="ARBA" id="ARBA00022692"/>
    </source>
</evidence>
<keyword evidence="3 7" id="KW-1003">Cell membrane</keyword>
<dbReference type="PANTHER" id="PTHR13084:SF6">
    <property type="entry name" value="SODIUM_POTASSIUM-TRANSPORTING ATPASE SUBUNIT BETA-1-INTERACTING PROTEIN"/>
    <property type="match status" value="1"/>
</dbReference>
<feature type="region of interest" description="Disordered" evidence="8">
    <location>
        <begin position="394"/>
        <end position="444"/>
    </location>
</feature>
<feature type="compositionally biased region" description="Basic and acidic residues" evidence="8">
    <location>
        <begin position="420"/>
        <end position="435"/>
    </location>
</feature>
<proteinExistence type="inferred from homology"/>
<keyword evidence="5 7" id="KW-1133">Transmembrane helix</keyword>
<evidence type="ECO:0000256" key="5">
    <source>
        <dbReference type="ARBA" id="ARBA00022989"/>
    </source>
</evidence>
<sequence>MGFCSKRHFLLTICTLQLITTIERQVFDFLGFMWVPILVNFFNTIFVILGFFGAFQYRPKYIISYCVWNVLWLGWNIFLTCFYLSAGVLDKNSDLLNLGTGSFSWWQINGPGCKPHRNNTVPDPPDVYRPDRVTGCVLDYEIIEALHSSTQCLLAVMSVIGGICLSRVFLEEDDSFDFVGGGDFGMAGHTSLHPMYVSYSALPPPAYMHNKHSATGESYYYPTNTGTTSGSPRSSSTTLITPAPSDIYGPSKKVPHAGQAILMPCRVKAIPRHADDCRRAHGPTTVNHLRRHRPTLDYADYSDYSNPIDQLPAAAAAEQRHLDYDSLEAHSPNLSVNRQRYYQRNLNRPPVSYSPLMRARLPSNRPPSAANTGSGSRNRNSYRPRVYADHIRERQQPQRLRTFHSDPRLSVEEESLNAVPRDDPRDRATRPRDARPLSMFVSNY</sequence>
<feature type="transmembrane region" description="Helical" evidence="7">
    <location>
        <begin position="62"/>
        <end position="86"/>
    </location>
</feature>
<feature type="transmembrane region" description="Helical" evidence="7">
    <location>
        <begin position="34"/>
        <end position="55"/>
    </location>
</feature>
<comment type="similarity">
    <text evidence="2 7">Belongs to the NKAIN family.</text>
</comment>
<dbReference type="CTD" id="37979"/>
<protein>
    <recommendedName>
        <fullName evidence="7">Sodium/potassium-transporting ATPase subunit beta-1-interacting protein</fullName>
        <shortName evidence="7">Na(+)/K(+)-transporting ATPase subunit beta-1-interacting protein</shortName>
    </recommendedName>
</protein>
<keyword evidence="6 7" id="KW-0472">Membrane</keyword>
<dbReference type="AlphaFoldDB" id="A0AAJ6YCV4"/>
<comment type="subcellular location">
    <subcellularLocation>
        <location evidence="1 7">Cell membrane</location>
        <topology evidence="1 7">Multi-pass membrane protein</topology>
    </subcellularLocation>
</comment>
<feature type="region of interest" description="Disordered" evidence="8">
    <location>
        <begin position="347"/>
        <end position="382"/>
    </location>
</feature>
<name>A0AAJ6YCV4_9HYME</name>
<dbReference type="RefSeq" id="XP_011495790.1">
    <property type="nucleotide sequence ID" value="XM_011497488.1"/>
</dbReference>
<organism evidence="9 10">
    <name type="scientific">Ceratosolen solmsi marchali</name>
    <dbReference type="NCBI Taxonomy" id="326594"/>
    <lineage>
        <taxon>Eukaryota</taxon>
        <taxon>Metazoa</taxon>
        <taxon>Ecdysozoa</taxon>
        <taxon>Arthropoda</taxon>
        <taxon>Hexapoda</taxon>
        <taxon>Insecta</taxon>
        <taxon>Pterygota</taxon>
        <taxon>Neoptera</taxon>
        <taxon>Endopterygota</taxon>
        <taxon>Hymenoptera</taxon>
        <taxon>Apocrita</taxon>
        <taxon>Proctotrupomorpha</taxon>
        <taxon>Chalcidoidea</taxon>
        <taxon>Agaonidae</taxon>
        <taxon>Agaoninae</taxon>
        <taxon>Ceratosolen</taxon>
    </lineage>
</organism>
<dbReference type="GO" id="GO:0005886">
    <property type="term" value="C:plasma membrane"/>
    <property type="evidence" value="ECO:0007669"/>
    <property type="project" value="UniProtKB-SubCell"/>
</dbReference>
<evidence type="ECO:0000256" key="6">
    <source>
        <dbReference type="ARBA" id="ARBA00023136"/>
    </source>
</evidence>
<dbReference type="Proteomes" id="UP000695007">
    <property type="component" value="Unplaced"/>
</dbReference>
<evidence type="ECO:0000256" key="2">
    <source>
        <dbReference type="ARBA" id="ARBA00006364"/>
    </source>
</evidence>
<evidence type="ECO:0000256" key="7">
    <source>
        <dbReference type="RuleBase" id="RU368041"/>
    </source>
</evidence>
<evidence type="ECO:0000313" key="9">
    <source>
        <dbReference type="Proteomes" id="UP000695007"/>
    </source>
</evidence>
<dbReference type="GeneID" id="105360555"/>
<keyword evidence="4 7" id="KW-0812">Transmembrane</keyword>
<evidence type="ECO:0000313" key="10">
    <source>
        <dbReference type="RefSeq" id="XP_011495790.1"/>
    </source>
</evidence>
<dbReference type="Pfam" id="PF05640">
    <property type="entry name" value="NKAIN"/>
    <property type="match status" value="1"/>
</dbReference>
<evidence type="ECO:0000256" key="8">
    <source>
        <dbReference type="SAM" id="MobiDB-lite"/>
    </source>
</evidence>
<comment type="caution">
    <text evidence="7">Lacks conserved residue(s) required for the propagation of feature annotation.</text>
</comment>
<feature type="compositionally biased region" description="Polar residues" evidence="8">
    <location>
        <begin position="369"/>
        <end position="381"/>
    </location>
</feature>
<evidence type="ECO:0000256" key="3">
    <source>
        <dbReference type="ARBA" id="ARBA00022475"/>
    </source>
</evidence>